<dbReference type="PANTHER" id="PTHR12001:SF71">
    <property type="entry name" value="(2E,6E)-FARNESYL DIPHOSPHATE SYNTHASE"/>
    <property type="match status" value="1"/>
</dbReference>
<dbReference type="EMBL" id="JAKFHA010000001">
    <property type="protein sequence ID" value="MCF2526074.1"/>
    <property type="molecule type" value="Genomic_DNA"/>
</dbReference>
<keyword evidence="5" id="KW-1185">Reference proteome</keyword>
<gene>
    <name evidence="4" type="ORF">LZ495_02390</name>
</gene>
<reference evidence="4" key="1">
    <citation type="submission" date="2022-01" db="EMBL/GenBank/DDBJ databases">
        <title>Genome-Based Taxonomic Classification of the Phylum Actinobacteria.</title>
        <authorList>
            <person name="Gao Y."/>
        </authorList>
    </citation>
    <scope>NUCLEOTIDE SEQUENCE</scope>
    <source>
        <strain evidence="4">KLBMP 8922</strain>
    </source>
</reference>
<proteinExistence type="inferred from homology"/>
<dbReference type="Proteomes" id="UP001165378">
    <property type="component" value="Unassembled WGS sequence"/>
</dbReference>
<dbReference type="SFLD" id="SFLDG01017">
    <property type="entry name" value="Polyprenyl_Transferase_Like"/>
    <property type="match status" value="1"/>
</dbReference>
<dbReference type="SUPFAM" id="SSF48576">
    <property type="entry name" value="Terpenoid synthases"/>
    <property type="match status" value="1"/>
</dbReference>
<dbReference type="PROSITE" id="PS00723">
    <property type="entry name" value="POLYPRENYL_SYNTHASE_1"/>
    <property type="match status" value="1"/>
</dbReference>
<dbReference type="SFLD" id="SFLDS00005">
    <property type="entry name" value="Isoprenoid_Synthase_Type_I"/>
    <property type="match status" value="1"/>
</dbReference>
<organism evidence="4 5">
    <name type="scientific">Yinghuangia soli</name>
    <dbReference type="NCBI Taxonomy" id="2908204"/>
    <lineage>
        <taxon>Bacteria</taxon>
        <taxon>Bacillati</taxon>
        <taxon>Actinomycetota</taxon>
        <taxon>Actinomycetes</taxon>
        <taxon>Kitasatosporales</taxon>
        <taxon>Streptomycetaceae</taxon>
        <taxon>Yinghuangia</taxon>
    </lineage>
</organism>
<dbReference type="AlphaFoldDB" id="A0AA41PWA4"/>
<comment type="similarity">
    <text evidence="3">Belongs to the FPP/GGPP synthase family.</text>
</comment>
<dbReference type="GO" id="GO:0004659">
    <property type="term" value="F:prenyltransferase activity"/>
    <property type="evidence" value="ECO:0007669"/>
    <property type="project" value="InterPro"/>
</dbReference>
<keyword evidence="3" id="KW-0808">Transferase</keyword>
<dbReference type="PANTHER" id="PTHR12001">
    <property type="entry name" value="GERANYLGERANYL PYROPHOSPHATE SYNTHASE"/>
    <property type="match status" value="1"/>
</dbReference>
<dbReference type="Gene3D" id="1.10.600.10">
    <property type="entry name" value="Farnesyl Diphosphate Synthase"/>
    <property type="match status" value="1"/>
</dbReference>
<keyword evidence="1" id="KW-0479">Metal-binding</keyword>
<evidence type="ECO:0000256" key="3">
    <source>
        <dbReference type="RuleBase" id="RU004466"/>
    </source>
</evidence>
<comment type="caution">
    <text evidence="4">The sequence shown here is derived from an EMBL/GenBank/DDBJ whole genome shotgun (WGS) entry which is preliminary data.</text>
</comment>
<name>A0AA41PWA4_9ACTN</name>
<sequence length="341" mass="35490">MTVADSSLAPVVLDRAREATQPALRAAVARLEPPLARVSSYHMGWADTEGRPMPGNGGKALRPALALLSAEAVGAPTGEGVPGAVAVELVHNFSLLHDDLMDGDEERRHRPTAWKAFGPGLAVLAGDGLLVLAEQVLMESSGQGDRAAKLLTDATAALIDGQSQDLSFETRMDVTVEECLAMAGNKTGALLACASAIGAALAGADQVVVDRLYAFGHNLGIAFQAVDDLLGIWGRPEVTGKPAWNDLRQRKKSVPVAAALTSGGSNATALAELYATPGDLTEDQLALAARLVEEAGGRIRTEVEAQRHLELALASLDGLGIPEVTRTDLAALAAFTTTREL</sequence>
<evidence type="ECO:0000256" key="2">
    <source>
        <dbReference type="ARBA" id="ARBA00022842"/>
    </source>
</evidence>
<dbReference type="GO" id="GO:0046872">
    <property type="term" value="F:metal ion binding"/>
    <property type="evidence" value="ECO:0007669"/>
    <property type="project" value="UniProtKB-KW"/>
</dbReference>
<dbReference type="InterPro" id="IPR033749">
    <property type="entry name" value="Polyprenyl_synt_CS"/>
</dbReference>
<accession>A0AA41PWA4</accession>
<dbReference type="GO" id="GO:0008299">
    <property type="term" value="P:isoprenoid biosynthetic process"/>
    <property type="evidence" value="ECO:0007669"/>
    <property type="project" value="InterPro"/>
</dbReference>
<evidence type="ECO:0000313" key="5">
    <source>
        <dbReference type="Proteomes" id="UP001165378"/>
    </source>
</evidence>
<evidence type="ECO:0000313" key="4">
    <source>
        <dbReference type="EMBL" id="MCF2526074.1"/>
    </source>
</evidence>
<dbReference type="RefSeq" id="WP_235050134.1">
    <property type="nucleotide sequence ID" value="NZ_JAKFHA010000001.1"/>
</dbReference>
<dbReference type="CDD" id="cd00685">
    <property type="entry name" value="Trans_IPPS_HT"/>
    <property type="match status" value="1"/>
</dbReference>
<dbReference type="InterPro" id="IPR000092">
    <property type="entry name" value="Polyprenyl_synt"/>
</dbReference>
<protein>
    <submittedName>
        <fullName evidence="4">Polyprenyl synthetase family protein</fullName>
    </submittedName>
</protein>
<dbReference type="Pfam" id="PF00348">
    <property type="entry name" value="polyprenyl_synt"/>
    <property type="match status" value="1"/>
</dbReference>
<dbReference type="InterPro" id="IPR008949">
    <property type="entry name" value="Isoprenoid_synthase_dom_sf"/>
</dbReference>
<evidence type="ECO:0000256" key="1">
    <source>
        <dbReference type="ARBA" id="ARBA00022723"/>
    </source>
</evidence>
<keyword evidence="2" id="KW-0460">Magnesium</keyword>